<feature type="transmembrane region" description="Helical" evidence="7">
    <location>
        <begin position="271"/>
        <end position="290"/>
    </location>
</feature>
<dbReference type="Pfam" id="PF03601">
    <property type="entry name" value="Cons_hypoth698"/>
    <property type="match status" value="1"/>
</dbReference>
<sequence>MKLALPRRTETFTETFGPLLPGLGLALAVTAVAYGLETVETALFGRAWLEALVLAILLGTLVRSLLLTGPRWRAGASFAAKYPLEVAVVMLGASLGIGTVLAAGPALLAGIAGVVVVAIIVSFLIGRCLRLPPRMALLVACGNSICGNSAIAAVAPVIDADGEDVAAAIAFTAVLGIVVVLGLPILGIALGMNPLAYGAFAGLTVYAVPQVIAAAAPLGAVAVQMGTLVKLVRVSLLGPVCLALAMLAPRLGGRPGAPATDTARRPSLGQVMPWFVLGFLALVLCRSAGLIPDAALPEIGRIATFLTVLAMAGLGLGTDVRALARAGGRVTAAVVLSLAGLAAVSLALLAALGLTA</sequence>
<gene>
    <name evidence="8" type="ORF">HNP73_002924</name>
</gene>
<evidence type="ECO:0000256" key="4">
    <source>
        <dbReference type="ARBA" id="ARBA00022692"/>
    </source>
</evidence>
<feature type="transmembrane region" description="Helical" evidence="7">
    <location>
        <begin position="12"/>
        <end position="36"/>
    </location>
</feature>
<feature type="transmembrane region" description="Helical" evidence="7">
    <location>
        <begin position="231"/>
        <end position="251"/>
    </location>
</feature>
<dbReference type="GO" id="GO:0005886">
    <property type="term" value="C:plasma membrane"/>
    <property type="evidence" value="ECO:0007669"/>
    <property type="project" value="UniProtKB-SubCell"/>
</dbReference>
<feature type="transmembrane region" description="Helical" evidence="7">
    <location>
        <begin position="82"/>
        <end position="101"/>
    </location>
</feature>
<keyword evidence="6 7" id="KW-0472">Membrane</keyword>
<evidence type="ECO:0000256" key="6">
    <source>
        <dbReference type="ARBA" id="ARBA00023136"/>
    </source>
</evidence>
<dbReference type="InterPro" id="IPR018383">
    <property type="entry name" value="UPF0324_pro"/>
</dbReference>
<feature type="transmembrane region" description="Helical" evidence="7">
    <location>
        <begin position="137"/>
        <end position="159"/>
    </location>
</feature>
<evidence type="ECO:0000256" key="7">
    <source>
        <dbReference type="SAM" id="Phobius"/>
    </source>
</evidence>
<keyword evidence="4 7" id="KW-0812">Transmembrane</keyword>
<dbReference type="AlphaFoldDB" id="A0A840SLX4"/>
<comment type="similarity">
    <text evidence="2">Belongs to the UPF0324 family.</text>
</comment>
<evidence type="ECO:0000256" key="5">
    <source>
        <dbReference type="ARBA" id="ARBA00022989"/>
    </source>
</evidence>
<feature type="transmembrane region" description="Helical" evidence="7">
    <location>
        <begin position="48"/>
        <end position="70"/>
    </location>
</feature>
<feature type="transmembrane region" description="Helical" evidence="7">
    <location>
        <begin position="203"/>
        <end position="225"/>
    </location>
</feature>
<feature type="transmembrane region" description="Helical" evidence="7">
    <location>
        <begin position="165"/>
        <end position="191"/>
    </location>
</feature>
<comment type="caution">
    <text evidence="8">The sequence shown here is derived from an EMBL/GenBank/DDBJ whole genome shotgun (WGS) entry which is preliminary data.</text>
</comment>
<name>A0A840SLX4_9RHOB</name>
<organism evidence="8 9">
    <name type="scientific">Amaricoccus macauensis</name>
    <dbReference type="NCBI Taxonomy" id="57001"/>
    <lineage>
        <taxon>Bacteria</taxon>
        <taxon>Pseudomonadati</taxon>
        <taxon>Pseudomonadota</taxon>
        <taxon>Alphaproteobacteria</taxon>
        <taxon>Rhodobacterales</taxon>
        <taxon>Paracoccaceae</taxon>
        <taxon>Amaricoccus</taxon>
    </lineage>
</organism>
<evidence type="ECO:0000256" key="1">
    <source>
        <dbReference type="ARBA" id="ARBA00004651"/>
    </source>
</evidence>
<accession>A0A840SLX4</accession>
<keyword evidence="3" id="KW-1003">Cell membrane</keyword>
<feature type="transmembrane region" description="Helical" evidence="7">
    <location>
        <begin position="302"/>
        <end position="320"/>
    </location>
</feature>
<feature type="transmembrane region" description="Helical" evidence="7">
    <location>
        <begin position="107"/>
        <end position="125"/>
    </location>
</feature>
<proteinExistence type="inferred from homology"/>
<protein>
    <submittedName>
        <fullName evidence="8">Putative integral membrane protein (TIGR00698 family)</fullName>
    </submittedName>
</protein>
<evidence type="ECO:0000256" key="3">
    <source>
        <dbReference type="ARBA" id="ARBA00022475"/>
    </source>
</evidence>
<comment type="subcellular location">
    <subcellularLocation>
        <location evidence="1">Cell membrane</location>
        <topology evidence="1">Multi-pass membrane protein</topology>
    </subcellularLocation>
</comment>
<feature type="transmembrane region" description="Helical" evidence="7">
    <location>
        <begin position="332"/>
        <end position="354"/>
    </location>
</feature>
<dbReference type="EMBL" id="JACHFM010000003">
    <property type="protein sequence ID" value="MBB5222977.1"/>
    <property type="molecule type" value="Genomic_DNA"/>
</dbReference>
<keyword evidence="5 7" id="KW-1133">Transmembrane helix</keyword>
<dbReference type="Proteomes" id="UP000549457">
    <property type="component" value="Unassembled WGS sequence"/>
</dbReference>
<evidence type="ECO:0000313" key="8">
    <source>
        <dbReference type="EMBL" id="MBB5222977.1"/>
    </source>
</evidence>
<dbReference type="PANTHER" id="PTHR30106:SF2">
    <property type="entry name" value="UPF0324 INNER MEMBRANE PROTEIN YEIH"/>
    <property type="match status" value="1"/>
</dbReference>
<evidence type="ECO:0000313" key="9">
    <source>
        <dbReference type="Proteomes" id="UP000549457"/>
    </source>
</evidence>
<dbReference type="RefSeq" id="WP_184151048.1">
    <property type="nucleotide sequence ID" value="NZ_JACHFM010000003.1"/>
</dbReference>
<evidence type="ECO:0000256" key="2">
    <source>
        <dbReference type="ARBA" id="ARBA00007977"/>
    </source>
</evidence>
<dbReference type="PANTHER" id="PTHR30106">
    <property type="entry name" value="INNER MEMBRANE PROTEIN YEIH-RELATED"/>
    <property type="match status" value="1"/>
</dbReference>
<keyword evidence="9" id="KW-1185">Reference proteome</keyword>
<reference evidence="8 9" key="1">
    <citation type="submission" date="2020-08" db="EMBL/GenBank/DDBJ databases">
        <title>Genomic Encyclopedia of Type Strains, Phase IV (KMG-IV): sequencing the most valuable type-strain genomes for metagenomic binning, comparative biology and taxonomic classification.</title>
        <authorList>
            <person name="Goeker M."/>
        </authorList>
    </citation>
    <scope>NUCLEOTIDE SEQUENCE [LARGE SCALE GENOMIC DNA]</scope>
    <source>
        <strain evidence="8 9">DSM 101730</strain>
    </source>
</reference>